<protein>
    <submittedName>
        <fullName evidence="1">Phosphoenolpyruvate synthase</fullName>
    </submittedName>
</protein>
<proteinExistence type="predicted"/>
<dbReference type="GO" id="GO:0003824">
    <property type="term" value="F:catalytic activity"/>
    <property type="evidence" value="ECO:0007669"/>
    <property type="project" value="InterPro"/>
</dbReference>
<organism evidence="1 2">
    <name type="scientific">Candidatus Daviesbacteria bacterium GW2011_GWA2_40_9</name>
    <dbReference type="NCBI Taxonomy" id="1618424"/>
    <lineage>
        <taxon>Bacteria</taxon>
        <taxon>Candidatus Daviesiibacteriota</taxon>
    </lineage>
</organism>
<gene>
    <name evidence="1" type="ORF">UU29_C0008G0032</name>
</gene>
<keyword evidence="1" id="KW-0670">Pyruvate</keyword>
<reference evidence="1 2" key="1">
    <citation type="journal article" date="2015" name="Nature">
        <title>rRNA introns, odd ribosomes, and small enigmatic genomes across a large radiation of phyla.</title>
        <authorList>
            <person name="Brown C.T."/>
            <person name="Hug L.A."/>
            <person name="Thomas B.C."/>
            <person name="Sharon I."/>
            <person name="Castelle C.J."/>
            <person name="Singh A."/>
            <person name="Wilkins M.J."/>
            <person name="Williams K.H."/>
            <person name="Banfield J.F."/>
        </authorList>
    </citation>
    <scope>NUCLEOTIDE SEQUENCE [LARGE SCALE GENOMIC DNA]</scope>
</reference>
<name>A0A0G0U1D5_9BACT</name>
<dbReference type="EMBL" id="LCAB01000008">
    <property type="protein sequence ID" value="KKR82923.1"/>
    <property type="molecule type" value="Genomic_DNA"/>
</dbReference>
<dbReference type="InterPro" id="IPR040442">
    <property type="entry name" value="Pyrv_kinase-like_dom_sf"/>
</dbReference>
<dbReference type="Gene3D" id="3.20.20.60">
    <property type="entry name" value="Phosphoenolpyruvate-binding domains"/>
    <property type="match status" value="1"/>
</dbReference>
<dbReference type="Proteomes" id="UP000034601">
    <property type="component" value="Unassembled WGS sequence"/>
</dbReference>
<dbReference type="InterPro" id="IPR015813">
    <property type="entry name" value="Pyrv/PenolPyrv_kinase-like_dom"/>
</dbReference>
<evidence type="ECO:0000313" key="2">
    <source>
        <dbReference type="Proteomes" id="UP000034601"/>
    </source>
</evidence>
<dbReference type="AlphaFoldDB" id="A0A0G0U1D5"/>
<sequence length="491" mass="55345">MIVLPIPHITEIDQPIFGSHLFNLAKLARAGFIVAKGFAVSPPEFILQTVLKHFKYAQREVFEQRLVLLKKELLATPIPSELGKELEEKENFYLRGESVKKKSAVWVKLLEIWLEEIKKKLWQEGFSQGITLNLTPQVVYLISHKVSEAKAYFDPELEEVVIKSAVKINPLELQKIDQAVIEAGKKLFIPQIYHFLVGDGKVYLVALSPFTQTLPVSKAADIVIPKKEQQDLSKYAVKLFLNLSSGFAIENNVDGVLIEGERVESITTPLGYDETVFKLSEASLSFLNKPVIYKLPDIKDQGIEGAARLIHDKKLLDKASEAYLFARNKKDLLNLELGVPYLRSSDELLQLKRELAVRGITRKGTLKLWMEAAVPENVINLEDYLTVGIDGVILNLDKLQELLGGYKTQDGGYYNRQVGALIKFIKPLFKTVHKVKIPVLVKGELTLHPDILELVIEEGTFGVVVNTLAEASSIPDHLSWMERRIVSKKFN</sequence>
<comment type="caution">
    <text evidence="1">The sequence shown here is derived from an EMBL/GenBank/DDBJ whole genome shotgun (WGS) entry which is preliminary data.</text>
</comment>
<dbReference type="SUPFAM" id="SSF51621">
    <property type="entry name" value="Phosphoenolpyruvate/pyruvate domain"/>
    <property type="match status" value="1"/>
</dbReference>
<accession>A0A0G0U1D5</accession>
<evidence type="ECO:0000313" key="1">
    <source>
        <dbReference type="EMBL" id="KKR82923.1"/>
    </source>
</evidence>